<keyword evidence="2" id="KW-1185">Reference proteome</keyword>
<organism evidence="1 2">
    <name type="scientific">Aureococcus anophagefferens</name>
    <name type="common">Harmful bloom alga</name>
    <dbReference type="NCBI Taxonomy" id="44056"/>
    <lineage>
        <taxon>Eukaryota</taxon>
        <taxon>Sar</taxon>
        <taxon>Stramenopiles</taxon>
        <taxon>Ochrophyta</taxon>
        <taxon>Pelagophyceae</taxon>
        <taxon>Pelagomonadales</taxon>
        <taxon>Pelagomonadaceae</taxon>
        <taxon>Aureococcus</taxon>
    </lineage>
</organism>
<evidence type="ECO:0000313" key="1">
    <source>
        <dbReference type="EMBL" id="KAK7254575.1"/>
    </source>
</evidence>
<dbReference type="EMBL" id="JBBJCI010000023">
    <property type="protein sequence ID" value="KAK7254575.1"/>
    <property type="molecule type" value="Genomic_DNA"/>
</dbReference>
<reference evidence="1 2" key="1">
    <citation type="submission" date="2024-03" db="EMBL/GenBank/DDBJ databases">
        <title>Aureococcus anophagefferens CCMP1851 and Kratosvirus quantuckense: Draft genome of a second virus-susceptible host strain in the model system.</title>
        <authorList>
            <person name="Chase E."/>
            <person name="Truchon A.R."/>
            <person name="Schepens W."/>
            <person name="Wilhelm S.W."/>
        </authorList>
    </citation>
    <scope>NUCLEOTIDE SEQUENCE [LARGE SCALE GENOMIC DNA]</scope>
    <source>
        <strain evidence="1 2">CCMP1851</strain>
    </source>
</reference>
<evidence type="ECO:0000313" key="2">
    <source>
        <dbReference type="Proteomes" id="UP001363151"/>
    </source>
</evidence>
<accession>A0ABR1GF85</accession>
<comment type="caution">
    <text evidence="1">The sequence shown here is derived from an EMBL/GenBank/DDBJ whole genome shotgun (WGS) entry which is preliminary data.</text>
</comment>
<name>A0ABR1GF85_AURAN</name>
<gene>
    <name evidence="1" type="ORF">SO694_00010115</name>
</gene>
<protein>
    <submittedName>
        <fullName evidence="1">Uncharacterized protein</fullName>
    </submittedName>
</protein>
<dbReference type="KEGG" id="aaf:AURANDRAFT_66324"/>
<sequence>MGNNLCTGVADAPVKFCDHMCADAIPEPVDDATAAASNGVTGADVKFFEQLLSDVGSVFTTVTPTDHQQEMTKCEFGVRLVQSTTRARFPEFHRDKPRPGRMTIKTNADCKCLVVVERKEDYATTVVALAKHPADEAEYQMVFKKQSVGKTFLAIFAQYDDGIYCTNTSYFQGSQARFL</sequence>
<dbReference type="Proteomes" id="UP001363151">
    <property type="component" value="Unassembled WGS sequence"/>
</dbReference>
<proteinExistence type="predicted"/>